<dbReference type="EMBL" id="QZBU01000034">
    <property type="protein sequence ID" value="TIA75441.1"/>
    <property type="molecule type" value="Genomic_DNA"/>
</dbReference>
<feature type="compositionally biased region" description="Polar residues" evidence="1">
    <location>
        <begin position="222"/>
        <end position="233"/>
    </location>
</feature>
<evidence type="ECO:0000313" key="5">
    <source>
        <dbReference type="Proteomes" id="UP000304947"/>
    </source>
</evidence>
<evidence type="ECO:0000313" key="6">
    <source>
        <dbReference type="Proteomes" id="UP000310374"/>
    </source>
</evidence>
<organism evidence="4 5">
    <name type="scientific">Aureobasidium pullulans</name>
    <name type="common">Black yeast</name>
    <name type="synonym">Pullularia pullulans</name>
    <dbReference type="NCBI Taxonomy" id="5580"/>
    <lineage>
        <taxon>Eukaryota</taxon>
        <taxon>Fungi</taxon>
        <taxon>Dikarya</taxon>
        <taxon>Ascomycota</taxon>
        <taxon>Pezizomycotina</taxon>
        <taxon>Dothideomycetes</taxon>
        <taxon>Dothideomycetidae</taxon>
        <taxon>Dothideales</taxon>
        <taxon>Saccotheciaceae</taxon>
        <taxon>Aureobasidium</taxon>
    </lineage>
</organism>
<feature type="region of interest" description="Disordered" evidence="1">
    <location>
        <begin position="57"/>
        <end position="130"/>
    </location>
</feature>
<evidence type="ECO:0008006" key="8">
    <source>
        <dbReference type="Google" id="ProtNLM"/>
    </source>
</evidence>
<accession>A0A4T0ELQ8</accession>
<evidence type="ECO:0000313" key="2">
    <source>
        <dbReference type="EMBL" id="THW48354.1"/>
    </source>
</evidence>
<feature type="compositionally biased region" description="Low complexity" evidence="1">
    <location>
        <begin position="205"/>
        <end position="221"/>
    </location>
</feature>
<dbReference type="EMBL" id="QZAL01000018">
    <property type="protein sequence ID" value="THW48354.1"/>
    <property type="molecule type" value="Genomic_DNA"/>
</dbReference>
<evidence type="ECO:0000313" key="7">
    <source>
        <dbReference type="Proteomes" id="UP000310687"/>
    </source>
</evidence>
<feature type="region of interest" description="Disordered" evidence="1">
    <location>
        <begin position="205"/>
        <end position="233"/>
    </location>
</feature>
<dbReference type="EMBL" id="QZAT01000016">
    <property type="protein sequence ID" value="THX32354.1"/>
    <property type="molecule type" value="Genomic_DNA"/>
</dbReference>
<evidence type="ECO:0000313" key="4">
    <source>
        <dbReference type="EMBL" id="TIA75441.1"/>
    </source>
</evidence>
<name>A0A4T0ELQ8_AURPU</name>
<dbReference type="AlphaFoldDB" id="A0A4T0ELQ8"/>
<dbReference type="Proteomes" id="UP000310374">
    <property type="component" value="Unassembled WGS sequence"/>
</dbReference>
<feature type="compositionally biased region" description="Low complexity" evidence="1">
    <location>
        <begin position="114"/>
        <end position="127"/>
    </location>
</feature>
<dbReference type="Proteomes" id="UP000310687">
    <property type="component" value="Unassembled WGS sequence"/>
</dbReference>
<evidence type="ECO:0000313" key="3">
    <source>
        <dbReference type="EMBL" id="THX32354.1"/>
    </source>
</evidence>
<sequence length="579" mass="64366">MPNDLEFIDAQDDYLFDPIEWGVEDITTCSTPSRAPQVCDGPRLIPRIRAQDQAPDHNAALIGPPQERVVPSGSSTDSSLHRYARSSATSLLPRSSNPHHLPTRSTTAPDEPRSYTFSSPRSVFSSSEPFTPENHGVYGSSNLNPYFESLHARSSGYCSTSGTCLSAAIPTSTHPYDSVLRNHVSNGISATSLVDPMIFPSSRPRPISASRSFQGSNSGSSLTNSCHKQSPDNQSVKTTSLLQYLSAANPSPSLVDRIIEPGPARDAHFWFDVRNVRSWTAFNSNIMASVPELLMLLHGKIHVDALPTPQVVNTSPVTRDQLYISHRDHFGSKLNTALKTSSAQSSIRMRNLQSRGHRMQPDFVSSYPSSQQQIASSYPAQRGRVIGIVLCYEQWSSGMRNGNPAQKVRYLSGLARLQHFLREHGCRYGFIITEIELVCIRYGGDDLIYESSKSESSAAFAATSSSSPIPIFGYLDVSDAVPLSRHTQDGRDIKMTAALALWYLHMQAGDQPLPGHHHWKLEIGGSSAMTRKKHLNRDPWMPKPVLREIRRAKRERGWMWPNEEFSKREREGKRMLVGR</sequence>
<proteinExistence type="predicted"/>
<gene>
    <name evidence="4" type="ORF">D6C83_00304</name>
    <name evidence="3" type="ORF">D6D12_02298</name>
    <name evidence="2" type="ORF">D6D22_02169</name>
</gene>
<evidence type="ECO:0000256" key="1">
    <source>
        <dbReference type="SAM" id="MobiDB-lite"/>
    </source>
</evidence>
<dbReference type="Proteomes" id="UP000304947">
    <property type="component" value="Unassembled WGS sequence"/>
</dbReference>
<comment type="caution">
    <text evidence="4">The sequence shown here is derived from an EMBL/GenBank/DDBJ whole genome shotgun (WGS) entry which is preliminary data.</text>
</comment>
<protein>
    <recommendedName>
        <fullName evidence="8">Sialidase</fullName>
    </recommendedName>
</protein>
<feature type="compositionally biased region" description="Polar residues" evidence="1">
    <location>
        <begin position="86"/>
        <end position="108"/>
    </location>
</feature>
<reference evidence="5 6" key="1">
    <citation type="submission" date="2018-10" db="EMBL/GenBank/DDBJ databases">
        <title>Fifty Aureobasidium pullulans genomes reveal a recombining polyextremotolerant generalist.</title>
        <authorList>
            <person name="Gostincar C."/>
            <person name="Turk M."/>
            <person name="Zajc J."/>
            <person name="Gunde-Cimerman N."/>
        </authorList>
    </citation>
    <scope>NUCLEOTIDE SEQUENCE [LARGE SCALE GENOMIC DNA]</scope>
    <source>
        <strain evidence="3 6">EXF-10081</strain>
        <strain evidence="2 7">EXF-11013</strain>
        <strain evidence="4 5">EXF-3380</strain>
    </source>
</reference>